<keyword evidence="1" id="KW-0863">Zinc-finger</keyword>
<reference evidence="3" key="1">
    <citation type="journal article" date="2013" name="BMC Genomics">
        <title>Unscrambling butterfly oogenesis.</title>
        <authorList>
            <person name="Carter J.M."/>
            <person name="Baker S.C."/>
            <person name="Pink R."/>
            <person name="Carter D.R."/>
            <person name="Collins A."/>
            <person name="Tomlin J."/>
            <person name="Gibbs M."/>
            <person name="Breuker C.J."/>
        </authorList>
    </citation>
    <scope>NUCLEOTIDE SEQUENCE</scope>
    <source>
        <tissue evidence="3">Ovary</tissue>
    </source>
</reference>
<accession>S4NZ34</accession>
<name>S4NZ34_9NEOP</name>
<dbReference type="InterPro" id="IPR013087">
    <property type="entry name" value="Znf_C2H2_type"/>
</dbReference>
<evidence type="ECO:0000313" key="3">
    <source>
        <dbReference type="EMBL" id="JAA78965.1"/>
    </source>
</evidence>
<feature type="non-terminal residue" evidence="3">
    <location>
        <position position="1"/>
    </location>
</feature>
<dbReference type="Gene3D" id="3.30.160.60">
    <property type="entry name" value="Classic Zinc Finger"/>
    <property type="match status" value="1"/>
</dbReference>
<dbReference type="AlphaFoldDB" id="S4NZ34"/>
<dbReference type="SMART" id="SM00355">
    <property type="entry name" value="ZnF_C2H2"/>
    <property type="match status" value="2"/>
</dbReference>
<evidence type="ECO:0000256" key="1">
    <source>
        <dbReference type="PROSITE-ProRule" id="PRU00042"/>
    </source>
</evidence>
<feature type="domain" description="C2H2-type" evidence="2">
    <location>
        <begin position="40"/>
        <end position="68"/>
    </location>
</feature>
<dbReference type="PROSITE" id="PS00028">
    <property type="entry name" value="ZINC_FINGER_C2H2_1"/>
    <property type="match status" value="2"/>
</dbReference>
<dbReference type="SUPFAM" id="SSF57667">
    <property type="entry name" value="beta-beta-alpha zinc fingers"/>
    <property type="match status" value="1"/>
</dbReference>
<sequence>AIHVHAHKTYRCGYCNEHFSTHWRKEKHIASEHGVNLREIKCQVCDKVCLTANSLRIHMKRDHLKERRFECKVC</sequence>
<dbReference type="InterPro" id="IPR036236">
    <property type="entry name" value="Znf_C2H2_sf"/>
</dbReference>
<organism evidence="3">
    <name type="scientific">Pararge aegeria</name>
    <name type="common">speckled wood butterfly</name>
    <dbReference type="NCBI Taxonomy" id="116150"/>
    <lineage>
        <taxon>Eukaryota</taxon>
        <taxon>Metazoa</taxon>
        <taxon>Ecdysozoa</taxon>
        <taxon>Arthropoda</taxon>
        <taxon>Hexapoda</taxon>
        <taxon>Insecta</taxon>
        <taxon>Pterygota</taxon>
        <taxon>Neoptera</taxon>
        <taxon>Endopterygota</taxon>
        <taxon>Lepidoptera</taxon>
        <taxon>Glossata</taxon>
        <taxon>Ditrysia</taxon>
        <taxon>Papilionoidea</taxon>
        <taxon>Nymphalidae</taxon>
        <taxon>Satyrinae</taxon>
        <taxon>Satyrini</taxon>
        <taxon>Parargina</taxon>
        <taxon>Pararge</taxon>
    </lineage>
</organism>
<evidence type="ECO:0000259" key="2">
    <source>
        <dbReference type="PROSITE" id="PS50157"/>
    </source>
</evidence>
<feature type="non-terminal residue" evidence="3">
    <location>
        <position position="74"/>
    </location>
</feature>
<reference evidence="3" key="2">
    <citation type="submission" date="2013-05" db="EMBL/GenBank/DDBJ databases">
        <authorList>
            <person name="Carter J.-M."/>
            <person name="Baker S.C."/>
            <person name="Pink R."/>
            <person name="Carter D.R.F."/>
            <person name="Collins A."/>
            <person name="Tomlin J."/>
            <person name="Gibbs M."/>
            <person name="Breuker C.J."/>
        </authorList>
    </citation>
    <scope>NUCLEOTIDE SEQUENCE</scope>
    <source>
        <tissue evidence="3">Ovary</tissue>
    </source>
</reference>
<dbReference type="EMBL" id="GAIX01013595">
    <property type="protein sequence ID" value="JAA78965.1"/>
    <property type="molecule type" value="Transcribed_RNA"/>
</dbReference>
<dbReference type="PROSITE" id="PS50157">
    <property type="entry name" value="ZINC_FINGER_C2H2_2"/>
    <property type="match status" value="1"/>
</dbReference>
<protein>
    <submittedName>
        <fullName evidence="3">Zinc finger protein 77</fullName>
    </submittedName>
</protein>
<dbReference type="GO" id="GO:0008270">
    <property type="term" value="F:zinc ion binding"/>
    <property type="evidence" value="ECO:0007669"/>
    <property type="project" value="UniProtKB-KW"/>
</dbReference>
<proteinExistence type="predicted"/>
<keyword evidence="1" id="KW-0862">Zinc</keyword>
<keyword evidence="1" id="KW-0479">Metal-binding</keyword>